<dbReference type="PANTHER" id="PTHR43133:SF46">
    <property type="entry name" value="RNA POLYMERASE SIGMA-70 FACTOR ECF SUBFAMILY"/>
    <property type="match status" value="1"/>
</dbReference>
<dbReference type="InterPro" id="IPR014284">
    <property type="entry name" value="RNA_pol_sigma-70_dom"/>
</dbReference>
<reference evidence="7 8" key="1">
    <citation type="submission" date="2018-11" db="EMBL/GenBank/DDBJ databases">
        <title>Arenibacter aquaticus sp.nov., a marine bacterium isolated from surface seawater in the South China Sea.</title>
        <authorList>
            <person name="Guo J."/>
            <person name="Sun J."/>
        </authorList>
    </citation>
    <scope>NUCLEOTIDE SEQUENCE [LARGE SCALE GENOMIC DNA]</scope>
    <source>
        <strain evidence="7 8">GUO666</strain>
    </source>
</reference>
<dbReference type="Pfam" id="PF04542">
    <property type="entry name" value="Sigma70_r2"/>
    <property type="match status" value="1"/>
</dbReference>
<dbReference type="PANTHER" id="PTHR43133">
    <property type="entry name" value="RNA POLYMERASE ECF-TYPE SIGMA FACTO"/>
    <property type="match status" value="1"/>
</dbReference>
<dbReference type="Gene3D" id="1.10.10.10">
    <property type="entry name" value="Winged helix-like DNA-binding domain superfamily/Winged helix DNA-binding domain"/>
    <property type="match status" value="1"/>
</dbReference>
<gene>
    <name evidence="7" type="ORF">EHW67_01520</name>
</gene>
<dbReference type="OrthoDB" id="665981at2"/>
<dbReference type="Gene3D" id="1.10.1740.10">
    <property type="match status" value="1"/>
</dbReference>
<dbReference type="SUPFAM" id="SSF88659">
    <property type="entry name" value="Sigma3 and sigma4 domains of RNA polymerase sigma factors"/>
    <property type="match status" value="1"/>
</dbReference>
<comment type="similarity">
    <text evidence="1">Belongs to the sigma-70 factor family. ECF subfamily.</text>
</comment>
<dbReference type="GO" id="GO:0003677">
    <property type="term" value="F:DNA binding"/>
    <property type="evidence" value="ECO:0007669"/>
    <property type="project" value="InterPro"/>
</dbReference>
<keyword evidence="8" id="KW-1185">Reference proteome</keyword>
<dbReference type="AlphaFoldDB" id="A0A3S0B153"/>
<feature type="domain" description="RNA polymerase sigma factor 70 region 4 type 2" evidence="6">
    <location>
        <begin position="124"/>
        <end position="173"/>
    </location>
</feature>
<organism evidence="7 8">
    <name type="scientific">Arenibacter aquaticus</name>
    <dbReference type="NCBI Taxonomy" id="2489054"/>
    <lineage>
        <taxon>Bacteria</taxon>
        <taxon>Pseudomonadati</taxon>
        <taxon>Bacteroidota</taxon>
        <taxon>Flavobacteriia</taxon>
        <taxon>Flavobacteriales</taxon>
        <taxon>Flavobacteriaceae</taxon>
        <taxon>Arenibacter</taxon>
    </lineage>
</organism>
<proteinExistence type="inferred from homology"/>
<dbReference type="SUPFAM" id="SSF88946">
    <property type="entry name" value="Sigma2 domain of RNA polymerase sigma factors"/>
    <property type="match status" value="1"/>
</dbReference>
<keyword evidence="4" id="KW-0804">Transcription</keyword>
<dbReference type="InterPro" id="IPR036388">
    <property type="entry name" value="WH-like_DNA-bd_sf"/>
</dbReference>
<evidence type="ECO:0000313" key="8">
    <source>
        <dbReference type="Proteomes" id="UP000267585"/>
    </source>
</evidence>
<protein>
    <submittedName>
        <fullName evidence="7">Sigma-70 family RNA polymerase sigma factor</fullName>
    </submittedName>
</protein>
<keyword evidence="2" id="KW-0805">Transcription regulation</keyword>
<accession>A0A3S0B153</accession>
<evidence type="ECO:0000256" key="4">
    <source>
        <dbReference type="ARBA" id="ARBA00023163"/>
    </source>
</evidence>
<evidence type="ECO:0000259" key="5">
    <source>
        <dbReference type="Pfam" id="PF04542"/>
    </source>
</evidence>
<dbReference type="NCBIfam" id="TIGR02937">
    <property type="entry name" value="sigma70-ECF"/>
    <property type="match status" value="1"/>
</dbReference>
<sequence>MTNTNPDHNTLINQLVSENEEAYELLVGLFYKKLLVYAYSLCSDYPQAQDIVQNVFLRVWERRGNLMVKQSLSGLLHRAVYNEFIDTVRKNKPTYPLDELYWSSLNNVVDEANKQLLEEKINLVKREVEHLPSKCKQVFLLSKRDGLTNVEIATYLNVSIKTVEYQIAHAYKAIRKGAEVKIKKLVLMFFSMVKSV</sequence>
<feature type="domain" description="RNA polymerase sigma-70 region 2" evidence="5">
    <location>
        <begin position="29"/>
        <end position="92"/>
    </location>
</feature>
<dbReference type="InterPro" id="IPR013325">
    <property type="entry name" value="RNA_pol_sigma_r2"/>
</dbReference>
<comment type="caution">
    <text evidence="7">The sequence shown here is derived from an EMBL/GenBank/DDBJ whole genome shotgun (WGS) entry which is preliminary data.</text>
</comment>
<dbReference type="Proteomes" id="UP000267585">
    <property type="component" value="Unassembled WGS sequence"/>
</dbReference>
<dbReference type="GO" id="GO:0016987">
    <property type="term" value="F:sigma factor activity"/>
    <property type="evidence" value="ECO:0007669"/>
    <property type="project" value="UniProtKB-KW"/>
</dbReference>
<dbReference type="InterPro" id="IPR013324">
    <property type="entry name" value="RNA_pol_sigma_r3/r4-like"/>
</dbReference>
<dbReference type="InterPro" id="IPR039425">
    <property type="entry name" value="RNA_pol_sigma-70-like"/>
</dbReference>
<dbReference type="InterPro" id="IPR013249">
    <property type="entry name" value="RNA_pol_sigma70_r4_t2"/>
</dbReference>
<dbReference type="GO" id="GO:0006352">
    <property type="term" value="P:DNA-templated transcription initiation"/>
    <property type="evidence" value="ECO:0007669"/>
    <property type="project" value="InterPro"/>
</dbReference>
<evidence type="ECO:0000259" key="6">
    <source>
        <dbReference type="Pfam" id="PF08281"/>
    </source>
</evidence>
<name>A0A3S0B153_9FLAO</name>
<dbReference type="InterPro" id="IPR007627">
    <property type="entry name" value="RNA_pol_sigma70_r2"/>
</dbReference>
<evidence type="ECO:0000313" key="7">
    <source>
        <dbReference type="EMBL" id="RTE55272.1"/>
    </source>
</evidence>
<evidence type="ECO:0000256" key="3">
    <source>
        <dbReference type="ARBA" id="ARBA00023082"/>
    </source>
</evidence>
<dbReference type="RefSeq" id="WP_126160575.1">
    <property type="nucleotide sequence ID" value="NZ_RQPJ01000001.1"/>
</dbReference>
<keyword evidence="3" id="KW-0731">Sigma factor</keyword>
<dbReference type="Pfam" id="PF08281">
    <property type="entry name" value="Sigma70_r4_2"/>
    <property type="match status" value="1"/>
</dbReference>
<dbReference type="EMBL" id="RQPJ01000001">
    <property type="protein sequence ID" value="RTE55272.1"/>
    <property type="molecule type" value="Genomic_DNA"/>
</dbReference>
<evidence type="ECO:0000256" key="1">
    <source>
        <dbReference type="ARBA" id="ARBA00010641"/>
    </source>
</evidence>
<evidence type="ECO:0000256" key="2">
    <source>
        <dbReference type="ARBA" id="ARBA00023015"/>
    </source>
</evidence>